<dbReference type="InterPro" id="IPR036390">
    <property type="entry name" value="WH_DNA-bd_sf"/>
</dbReference>
<protein>
    <submittedName>
        <fullName evidence="5">GntR family transcriptional regulator</fullName>
    </submittedName>
</protein>
<dbReference type="GO" id="GO:0043565">
    <property type="term" value="F:sequence-specific DNA binding"/>
    <property type="evidence" value="ECO:0007669"/>
    <property type="project" value="InterPro"/>
</dbReference>
<evidence type="ECO:0000259" key="4">
    <source>
        <dbReference type="PROSITE" id="PS50949"/>
    </source>
</evidence>
<evidence type="ECO:0000256" key="3">
    <source>
        <dbReference type="ARBA" id="ARBA00023163"/>
    </source>
</evidence>
<dbReference type="PROSITE" id="PS50949">
    <property type="entry name" value="HTH_GNTR"/>
    <property type="match status" value="1"/>
</dbReference>
<dbReference type="AlphaFoldDB" id="A0A8I1SMM7"/>
<keyword evidence="3" id="KW-0804">Transcription</keyword>
<feature type="domain" description="HTH gntR-type" evidence="4">
    <location>
        <begin position="12"/>
        <end position="79"/>
    </location>
</feature>
<dbReference type="InterPro" id="IPR000524">
    <property type="entry name" value="Tscrpt_reg_HTH_GntR"/>
</dbReference>
<dbReference type="InterPro" id="IPR000485">
    <property type="entry name" value="AsnC-type_HTH_dom"/>
</dbReference>
<dbReference type="Gene3D" id="1.10.10.10">
    <property type="entry name" value="Winged helix-like DNA-binding domain superfamily/Winged helix DNA-binding domain"/>
    <property type="match status" value="1"/>
</dbReference>
<dbReference type="Pfam" id="PF00392">
    <property type="entry name" value="GntR"/>
    <property type="match status" value="1"/>
</dbReference>
<dbReference type="EMBL" id="JAEMWV010000002">
    <property type="protein sequence ID" value="MBN8251073.1"/>
    <property type="molecule type" value="Genomic_DNA"/>
</dbReference>
<evidence type="ECO:0000256" key="2">
    <source>
        <dbReference type="ARBA" id="ARBA00023125"/>
    </source>
</evidence>
<comment type="caution">
    <text evidence="5">The sequence shown here is derived from an EMBL/GenBank/DDBJ whole genome shotgun (WGS) entry which is preliminary data.</text>
</comment>
<reference evidence="5" key="1">
    <citation type="submission" date="2020-12" db="EMBL/GenBank/DDBJ databases">
        <title>PHA producing bacteria isolated from mangrove.</title>
        <authorList>
            <person name="Zheng W."/>
            <person name="Yu S."/>
            <person name="Huang Y."/>
        </authorList>
    </citation>
    <scope>NUCLEOTIDE SEQUENCE</scope>
    <source>
        <strain evidence="5">GN22-4</strain>
    </source>
</reference>
<evidence type="ECO:0000313" key="6">
    <source>
        <dbReference type="Proteomes" id="UP000664578"/>
    </source>
</evidence>
<organism evidence="5 6">
    <name type="scientific">Priestia flexa</name>
    <dbReference type="NCBI Taxonomy" id="86664"/>
    <lineage>
        <taxon>Bacteria</taxon>
        <taxon>Bacillati</taxon>
        <taxon>Bacillota</taxon>
        <taxon>Bacilli</taxon>
        <taxon>Bacillales</taxon>
        <taxon>Bacillaceae</taxon>
        <taxon>Priestia</taxon>
    </lineage>
</organism>
<dbReference type="InterPro" id="IPR036388">
    <property type="entry name" value="WH-like_DNA-bd_sf"/>
</dbReference>
<accession>A0A8I1SMM7</accession>
<sequence length="215" mass="24059">MKRELIKPIKRLSLREEIYQTLKQGIITLEFPPDQRLNDKELAEKFSVSRTPVREALKRLEDEGLVESIPGSITKVSSLNPEEAKHAFTVVAVLHALATKLAVPHLTEEDFKALAHHNAALQSAVEKHDIIGAIEADQAFHRVFLEAANNPEILLALERSESKIYRLEVAKFSSEKGFKSVSEHKGIIEVCQSQEPLQAANLVEKNWLSLGELLA</sequence>
<dbReference type="Proteomes" id="UP000664578">
    <property type="component" value="Unassembled WGS sequence"/>
</dbReference>
<dbReference type="InterPro" id="IPR011711">
    <property type="entry name" value="GntR_C"/>
</dbReference>
<dbReference type="SMART" id="SM00895">
    <property type="entry name" value="FCD"/>
    <property type="match status" value="1"/>
</dbReference>
<dbReference type="RefSeq" id="WP_119543759.1">
    <property type="nucleotide sequence ID" value="NZ_CM125968.1"/>
</dbReference>
<dbReference type="PRINTS" id="PR00033">
    <property type="entry name" value="HTHASNC"/>
</dbReference>
<dbReference type="SUPFAM" id="SSF46785">
    <property type="entry name" value="Winged helix' DNA-binding domain"/>
    <property type="match status" value="1"/>
</dbReference>
<dbReference type="Gene3D" id="1.20.120.530">
    <property type="entry name" value="GntR ligand-binding domain-like"/>
    <property type="match status" value="1"/>
</dbReference>
<dbReference type="CDD" id="cd07377">
    <property type="entry name" value="WHTH_GntR"/>
    <property type="match status" value="1"/>
</dbReference>
<dbReference type="GO" id="GO:0003700">
    <property type="term" value="F:DNA-binding transcription factor activity"/>
    <property type="evidence" value="ECO:0007669"/>
    <property type="project" value="InterPro"/>
</dbReference>
<dbReference type="SMART" id="SM00345">
    <property type="entry name" value="HTH_GNTR"/>
    <property type="match status" value="1"/>
</dbReference>
<dbReference type="PRINTS" id="PR00035">
    <property type="entry name" value="HTHGNTR"/>
</dbReference>
<evidence type="ECO:0000313" key="5">
    <source>
        <dbReference type="EMBL" id="MBN8251073.1"/>
    </source>
</evidence>
<dbReference type="PANTHER" id="PTHR43537:SF24">
    <property type="entry name" value="GLUCONATE OPERON TRANSCRIPTIONAL REPRESSOR"/>
    <property type="match status" value="1"/>
</dbReference>
<keyword evidence="2" id="KW-0238">DNA-binding</keyword>
<evidence type="ECO:0000256" key="1">
    <source>
        <dbReference type="ARBA" id="ARBA00023015"/>
    </source>
</evidence>
<dbReference type="SUPFAM" id="SSF48008">
    <property type="entry name" value="GntR ligand-binding domain-like"/>
    <property type="match status" value="1"/>
</dbReference>
<dbReference type="InterPro" id="IPR008920">
    <property type="entry name" value="TF_FadR/GntR_C"/>
</dbReference>
<keyword evidence="1" id="KW-0805">Transcription regulation</keyword>
<proteinExistence type="predicted"/>
<name>A0A8I1SMM7_9BACI</name>
<dbReference type="PANTHER" id="PTHR43537">
    <property type="entry name" value="TRANSCRIPTIONAL REGULATOR, GNTR FAMILY"/>
    <property type="match status" value="1"/>
</dbReference>
<gene>
    <name evidence="5" type="ORF">JF537_05685</name>
</gene>
<dbReference type="Pfam" id="PF07729">
    <property type="entry name" value="FCD"/>
    <property type="match status" value="1"/>
</dbReference>